<dbReference type="Pfam" id="PF08263">
    <property type="entry name" value="LRRNT_2"/>
    <property type="match status" value="1"/>
</dbReference>
<keyword evidence="16" id="KW-0675">Receptor</keyword>
<dbReference type="GO" id="GO:0005524">
    <property type="term" value="F:ATP binding"/>
    <property type="evidence" value="ECO:0007669"/>
    <property type="project" value="UniProtKB-UniRule"/>
</dbReference>
<comment type="subcellular location">
    <subcellularLocation>
        <location evidence="1">Membrane</location>
    </subcellularLocation>
</comment>
<dbReference type="InterPro" id="IPR046959">
    <property type="entry name" value="PRK1-6/SRF4-like"/>
</dbReference>
<dbReference type="InterPro" id="IPR011009">
    <property type="entry name" value="Kinase-like_dom_sf"/>
</dbReference>
<dbReference type="CDD" id="cd14066">
    <property type="entry name" value="STKc_IRAK"/>
    <property type="match status" value="1"/>
</dbReference>
<evidence type="ECO:0000256" key="6">
    <source>
        <dbReference type="ARBA" id="ARBA00022741"/>
    </source>
</evidence>
<dbReference type="InterPro" id="IPR032675">
    <property type="entry name" value="LRR_dom_sf"/>
</dbReference>
<evidence type="ECO:0000256" key="13">
    <source>
        <dbReference type="SAM" id="Phobius"/>
    </source>
</evidence>
<feature type="chain" id="PRO_5012840012" evidence="14">
    <location>
        <begin position="41"/>
        <end position="659"/>
    </location>
</feature>
<feature type="binding site" evidence="11">
    <location>
        <position position="383"/>
    </location>
    <ligand>
        <name>ATP</name>
        <dbReference type="ChEBI" id="CHEBI:30616"/>
    </ligand>
</feature>
<keyword evidence="6 11" id="KW-0547">Nucleotide-binding</keyword>
<evidence type="ECO:0000256" key="1">
    <source>
        <dbReference type="ARBA" id="ARBA00004370"/>
    </source>
</evidence>
<feature type="transmembrane region" description="Helical" evidence="13">
    <location>
        <begin position="281"/>
        <end position="305"/>
    </location>
</feature>
<evidence type="ECO:0000313" key="16">
    <source>
        <dbReference type="EMBL" id="APU94874.1"/>
    </source>
</evidence>
<evidence type="ECO:0000256" key="3">
    <source>
        <dbReference type="ARBA" id="ARBA00022692"/>
    </source>
</evidence>
<evidence type="ECO:0000256" key="9">
    <source>
        <dbReference type="ARBA" id="ARBA00023136"/>
    </source>
</evidence>
<dbReference type="InterPro" id="IPR000719">
    <property type="entry name" value="Prot_kinase_dom"/>
</dbReference>
<protein>
    <submittedName>
        <fullName evidence="16">Leucine-rich repeat receptor-like protein kinase</fullName>
    </submittedName>
</protein>
<keyword evidence="16" id="KW-0418">Kinase</keyword>
<keyword evidence="16" id="KW-0808">Transferase</keyword>
<dbReference type="InterPro" id="IPR017441">
    <property type="entry name" value="Protein_kinase_ATP_BS"/>
</dbReference>
<evidence type="ECO:0000256" key="5">
    <source>
        <dbReference type="ARBA" id="ARBA00022737"/>
    </source>
</evidence>
<dbReference type="FunFam" id="3.80.10.10:FF:000041">
    <property type="entry name" value="LRR receptor-like serine/threonine-protein kinase ERECTA"/>
    <property type="match status" value="1"/>
</dbReference>
<keyword evidence="7 11" id="KW-0067">ATP-binding</keyword>
<dbReference type="FunFam" id="3.30.200.20:FF:000307">
    <property type="entry name" value="pollen receptor-like kinase 1"/>
    <property type="match status" value="1"/>
</dbReference>
<dbReference type="Pfam" id="PF00069">
    <property type="entry name" value="Pkinase"/>
    <property type="match status" value="1"/>
</dbReference>
<keyword evidence="9 13" id="KW-0472">Membrane</keyword>
<reference evidence="16" key="1">
    <citation type="submission" date="2016-04" db="EMBL/GenBank/DDBJ databases">
        <authorList>
            <person name="Evans L.H."/>
            <person name="Alamgir A."/>
            <person name="Owens N."/>
            <person name="Weber N.D."/>
            <person name="Virtaneva K."/>
            <person name="Barbian K."/>
            <person name="Babar A."/>
            <person name="Rosenke K."/>
        </authorList>
    </citation>
    <scope>NUCLEOTIDE SEQUENCE</scope>
    <source>
        <strain evidence="16">Antarctic moss No.L</strain>
    </source>
</reference>
<dbReference type="EMBL" id="KX159270">
    <property type="protein sequence ID" value="APU94874.1"/>
    <property type="molecule type" value="mRNA"/>
</dbReference>
<dbReference type="PANTHER" id="PTHR48007">
    <property type="entry name" value="LEUCINE-RICH REPEAT RECEPTOR-LIKE PROTEIN KINASE PXC1"/>
    <property type="match status" value="1"/>
</dbReference>
<dbReference type="PROSITE" id="PS00107">
    <property type="entry name" value="PROTEIN_KINASE_ATP"/>
    <property type="match status" value="1"/>
</dbReference>
<keyword evidence="8 13" id="KW-1133">Transmembrane helix</keyword>
<dbReference type="SUPFAM" id="SSF52058">
    <property type="entry name" value="L domain-like"/>
    <property type="match status" value="1"/>
</dbReference>
<evidence type="ECO:0000259" key="15">
    <source>
        <dbReference type="PROSITE" id="PS50011"/>
    </source>
</evidence>
<accession>A0A1P8DYZ8</accession>
<dbReference type="Gene3D" id="3.80.10.10">
    <property type="entry name" value="Ribonuclease Inhibitor"/>
    <property type="match status" value="2"/>
</dbReference>
<dbReference type="Gene3D" id="1.10.510.10">
    <property type="entry name" value="Transferase(Phosphotransferase) domain 1"/>
    <property type="match status" value="1"/>
</dbReference>
<feature type="signal peptide" evidence="14">
    <location>
        <begin position="1"/>
        <end position="40"/>
    </location>
</feature>
<proteinExistence type="evidence at transcript level"/>
<dbReference type="Gene3D" id="3.30.200.20">
    <property type="entry name" value="Phosphorylase Kinase, domain 1"/>
    <property type="match status" value="1"/>
</dbReference>
<evidence type="ECO:0000256" key="14">
    <source>
        <dbReference type="SAM" id="SignalP"/>
    </source>
</evidence>
<dbReference type="GO" id="GO:0004672">
    <property type="term" value="F:protein kinase activity"/>
    <property type="evidence" value="ECO:0007669"/>
    <property type="project" value="InterPro"/>
</dbReference>
<keyword evidence="5" id="KW-0677">Repeat</keyword>
<evidence type="ECO:0000256" key="7">
    <source>
        <dbReference type="ARBA" id="ARBA00022840"/>
    </source>
</evidence>
<sequence length="659" mass="71854">MNCMDFRNFAIAPWDQKRCRAMWLVGVALCLLLVADDVAADSPSSDTAALQAFQASADPSLRSLNWTGGEACSNATKWIGVSCDKPSGRVRELVLEGMNLTGSITALSNLAQLRLLSLKDNAFNGSVPEMKQWRYLRHLYLHNNELSGALPESLAAMTRLLRFTANNNRLTGPMPLAVTKLTHLATLRLENNELSGLIPATIQLLNLSDFNVSHNQLVGSIPLSLEKFGASAFAGNPLLCGRPLFPGMVCDGDMPKTVPSTESTGPGVGFANKKSKLSTGAIVAIVLGDAALFLLISILSVTYYWRRYPRNGKQPKKFEDTLVMTQYAPTSKASESSKLVFFEHSVQFELGDLLRASAEMLGKGSFGTAYKAVLETGAVVAVKRMKEVNGSSKKDFEQKMEMIGKLWHPNVLPLRAYYFAKEEKLLVYDYEANGSLHSRLHGRGPGRLALDWATRLKIALGAAKALRYLHHECGKPKLAHGNIKASNILLGENHHALLADFGLALIMNPSVAAATSGYRAPEHADSKRISQAADVYSFGVVMLELLTGKAPAPFHPAEKGIDLPKWVQSVVREEWTAEVFDIELMRYKNIEEDMVSLLQTALLCTEPIAERRPKMSVVVPLIEKLARDPSAPDSHTSSVCQSPSLSGDLTVTAAPHSDS</sequence>
<gene>
    <name evidence="16" type="primary">LRR-RLK46</name>
</gene>
<dbReference type="InterPro" id="IPR013210">
    <property type="entry name" value="LRR_N_plant-typ"/>
</dbReference>
<evidence type="ECO:0000256" key="2">
    <source>
        <dbReference type="ARBA" id="ARBA00022614"/>
    </source>
</evidence>
<dbReference type="FunFam" id="1.10.510.10:FF:000095">
    <property type="entry name" value="protein STRUBBELIG-RECEPTOR FAMILY 8"/>
    <property type="match status" value="1"/>
</dbReference>
<evidence type="ECO:0000256" key="8">
    <source>
        <dbReference type="ARBA" id="ARBA00022989"/>
    </source>
</evidence>
<evidence type="ECO:0000256" key="10">
    <source>
        <dbReference type="ARBA" id="ARBA00023180"/>
    </source>
</evidence>
<evidence type="ECO:0000256" key="4">
    <source>
        <dbReference type="ARBA" id="ARBA00022729"/>
    </source>
</evidence>
<dbReference type="Pfam" id="PF00560">
    <property type="entry name" value="LRR_1"/>
    <property type="match status" value="2"/>
</dbReference>
<keyword evidence="2" id="KW-0433">Leucine-rich repeat</keyword>
<dbReference type="InterPro" id="IPR001611">
    <property type="entry name" value="Leu-rich_rpt"/>
</dbReference>
<feature type="region of interest" description="Disordered" evidence="12">
    <location>
        <begin position="627"/>
        <end position="659"/>
    </location>
</feature>
<dbReference type="PROSITE" id="PS50011">
    <property type="entry name" value="PROTEIN_KINASE_DOM"/>
    <property type="match status" value="1"/>
</dbReference>
<dbReference type="SUPFAM" id="SSF56112">
    <property type="entry name" value="Protein kinase-like (PK-like)"/>
    <property type="match status" value="1"/>
</dbReference>
<dbReference type="PANTHER" id="PTHR48007:SF4">
    <property type="entry name" value="LEUCINE-RICH REPEAT RECEPTOR-LIKE PROTEIN KINASE PXC1"/>
    <property type="match status" value="1"/>
</dbReference>
<keyword evidence="4 14" id="KW-0732">Signal</keyword>
<name>A0A1P8DYZ8_9BRYO</name>
<keyword evidence="10" id="KW-0325">Glycoprotein</keyword>
<feature type="domain" description="Protein kinase" evidence="15">
    <location>
        <begin position="355"/>
        <end position="622"/>
    </location>
</feature>
<evidence type="ECO:0000256" key="11">
    <source>
        <dbReference type="PROSITE-ProRule" id="PRU10141"/>
    </source>
</evidence>
<dbReference type="AlphaFoldDB" id="A0A1P8DYZ8"/>
<organism evidence="16">
    <name type="scientific">Pohlia nutans</name>
    <dbReference type="NCBI Taxonomy" id="140635"/>
    <lineage>
        <taxon>Eukaryota</taxon>
        <taxon>Viridiplantae</taxon>
        <taxon>Streptophyta</taxon>
        <taxon>Embryophyta</taxon>
        <taxon>Bryophyta</taxon>
        <taxon>Bryophytina</taxon>
        <taxon>Bryopsida</taxon>
        <taxon>Bryidae</taxon>
        <taxon>Bryanae</taxon>
        <taxon>Bryales</taxon>
        <taxon>Mniaceae</taxon>
        <taxon>Pohlia</taxon>
    </lineage>
</organism>
<keyword evidence="3 13" id="KW-0812">Transmembrane</keyword>
<dbReference type="GO" id="GO:0016020">
    <property type="term" value="C:membrane"/>
    <property type="evidence" value="ECO:0007669"/>
    <property type="project" value="UniProtKB-SubCell"/>
</dbReference>
<feature type="compositionally biased region" description="Polar residues" evidence="12">
    <location>
        <begin position="633"/>
        <end position="649"/>
    </location>
</feature>
<evidence type="ECO:0000256" key="12">
    <source>
        <dbReference type="SAM" id="MobiDB-lite"/>
    </source>
</evidence>